<dbReference type="GO" id="GO:0016787">
    <property type="term" value="F:hydrolase activity"/>
    <property type="evidence" value="ECO:0007669"/>
    <property type="project" value="UniProtKB-KW"/>
</dbReference>
<dbReference type="EMBL" id="JBIWXY010000001">
    <property type="protein sequence ID" value="MFJ5446368.1"/>
    <property type="molecule type" value="Genomic_DNA"/>
</dbReference>
<comment type="caution">
    <text evidence="2">The sequence shown here is derived from an EMBL/GenBank/DDBJ whole genome shotgun (WGS) entry which is preliminary data.</text>
</comment>
<dbReference type="RefSeq" id="WP_400881593.1">
    <property type="nucleotide sequence ID" value="NZ_JBIWXY010000001.1"/>
</dbReference>
<dbReference type="InterPro" id="IPR022742">
    <property type="entry name" value="Hydrolase_4"/>
</dbReference>
<keyword evidence="3" id="KW-1185">Reference proteome</keyword>
<dbReference type="PANTHER" id="PTHR43265:SF1">
    <property type="entry name" value="ESTERASE ESTD"/>
    <property type="match status" value="1"/>
</dbReference>
<dbReference type="Gene3D" id="3.40.50.1820">
    <property type="entry name" value="alpha/beta hydrolase"/>
    <property type="match status" value="1"/>
</dbReference>
<dbReference type="InterPro" id="IPR029058">
    <property type="entry name" value="AB_hydrolase_fold"/>
</dbReference>
<dbReference type="Pfam" id="PF12146">
    <property type="entry name" value="Hydrolase_4"/>
    <property type="match status" value="1"/>
</dbReference>
<reference evidence="2 3" key="1">
    <citation type="submission" date="2024-11" db="EMBL/GenBank/DDBJ databases">
        <authorList>
            <person name="Kaparullina E.N."/>
            <person name="Delegan Y.A."/>
            <person name="Doronina N.V."/>
        </authorList>
    </citation>
    <scope>NUCLEOTIDE SEQUENCE [LARGE SCALE GENOMIC DNA]</scope>
    <source>
        <strain evidence="2 3">7sh_L</strain>
    </source>
</reference>
<name>A0ABW8GLX8_9PROT</name>
<gene>
    <name evidence="2" type="ORF">ACIKP9_09025</name>
</gene>
<organism evidence="2 3">
    <name type="scientific">Methylobacillus methanolivorans</name>
    <dbReference type="NCBI Taxonomy" id="1848927"/>
    <lineage>
        <taxon>Bacteria</taxon>
        <taxon>Pseudomonadati</taxon>
        <taxon>Pseudomonadota</taxon>
        <taxon>Betaproteobacteria</taxon>
        <taxon>Nitrosomonadales</taxon>
        <taxon>Methylophilaceae</taxon>
        <taxon>Methylobacillus</taxon>
    </lineage>
</organism>
<dbReference type="PANTHER" id="PTHR43265">
    <property type="entry name" value="ESTERASE ESTD"/>
    <property type="match status" value="1"/>
</dbReference>
<keyword evidence="2" id="KW-0378">Hydrolase</keyword>
<feature type="domain" description="Serine aminopeptidase S33" evidence="1">
    <location>
        <begin position="90"/>
        <end position="215"/>
    </location>
</feature>
<evidence type="ECO:0000313" key="2">
    <source>
        <dbReference type="EMBL" id="MFJ5446368.1"/>
    </source>
</evidence>
<dbReference type="Proteomes" id="UP001617669">
    <property type="component" value="Unassembled WGS sequence"/>
</dbReference>
<evidence type="ECO:0000313" key="3">
    <source>
        <dbReference type="Proteomes" id="UP001617669"/>
    </source>
</evidence>
<dbReference type="SUPFAM" id="SSF53474">
    <property type="entry name" value="alpha/beta-Hydrolases"/>
    <property type="match status" value="1"/>
</dbReference>
<proteinExistence type="predicted"/>
<dbReference type="InterPro" id="IPR053145">
    <property type="entry name" value="AB_hydrolase_Est10"/>
</dbReference>
<sequence length="340" mass="37360">MIRMKSCHFNPENLAMFASIRPYLIAICLMFHMQVSAYAAIEESVVQLETASGTLEGTLLVPEAKLGMPVVLLVAGSGPTDRNGNQPGLHHNALLLLAQGLAQYGIASLRYDKRGVGQSISAATKEEDLRFEHYVADVRDWITWLGKDKRFGKVTVLGHSEGALLGMLAAQRSRVAQVVLIGSPGRAASEVLERQLAEQPAEIQTLALPVLRQLQQGKRVATVNPALYALFRPSVQPYLLSWFKYDPAKEIAKLKMPVLVLHGTTDIQVSAEDAALLEMANPEATVIMMEGMNHILKLSVPDRAQNWNTYNQPELPVMPELLNLVARFITQAGKLDNSSF</sequence>
<evidence type="ECO:0000259" key="1">
    <source>
        <dbReference type="Pfam" id="PF12146"/>
    </source>
</evidence>
<accession>A0ABW8GLX8</accession>
<protein>
    <submittedName>
        <fullName evidence="2">Alpha/beta hydrolase</fullName>
    </submittedName>
</protein>